<keyword evidence="3" id="KW-1185">Reference proteome</keyword>
<name>A0A4C1V2X4_EUMVA</name>
<protein>
    <submittedName>
        <fullName evidence="2">Uncharacterized protein</fullName>
    </submittedName>
</protein>
<evidence type="ECO:0000256" key="1">
    <source>
        <dbReference type="SAM" id="MobiDB-lite"/>
    </source>
</evidence>
<dbReference type="AlphaFoldDB" id="A0A4C1V2X4"/>
<evidence type="ECO:0000313" key="3">
    <source>
        <dbReference type="Proteomes" id="UP000299102"/>
    </source>
</evidence>
<proteinExistence type="predicted"/>
<comment type="caution">
    <text evidence="2">The sequence shown here is derived from an EMBL/GenBank/DDBJ whole genome shotgun (WGS) entry which is preliminary data.</text>
</comment>
<dbReference type="EMBL" id="BGZK01000270">
    <property type="protein sequence ID" value="GBP33158.1"/>
    <property type="molecule type" value="Genomic_DNA"/>
</dbReference>
<feature type="region of interest" description="Disordered" evidence="1">
    <location>
        <begin position="148"/>
        <end position="168"/>
    </location>
</feature>
<evidence type="ECO:0000313" key="2">
    <source>
        <dbReference type="EMBL" id="GBP33158.1"/>
    </source>
</evidence>
<gene>
    <name evidence="2" type="ORF">EVAR_14839_1</name>
</gene>
<dbReference type="Proteomes" id="UP000299102">
    <property type="component" value="Unassembled WGS sequence"/>
</dbReference>
<sequence length="313" mass="35326">MISEDRVYSCAFLTGSVLNRFDKVVEPGAIRPFVTSDPRLTDQWASERRSVSLEILVLLTNLLTNFNIIFRSELIAIENGTRIAIENGIKFDIVVDRRDRSFERGRNPFCVHASRDAHADKHASLVHHYKERVKDVCVGSDSRQPPTVCESCERTEDRPPAPTNGARSRRRIHPIQLCKREGKQCACADGESGVGRRRGGRGSQLPPVEIVRSTIYYTPLTRTDQKKSDLPPLGQKPGTLMITTIKISRFRWQFMWVLPVMIRSIFVTITRQGKFATFWGSLQIHLDGGLPAPCDPTHADGVDYDEALALRNE</sequence>
<accession>A0A4C1V2X4</accession>
<organism evidence="2 3">
    <name type="scientific">Eumeta variegata</name>
    <name type="common">Bagworm moth</name>
    <name type="synonym">Eumeta japonica</name>
    <dbReference type="NCBI Taxonomy" id="151549"/>
    <lineage>
        <taxon>Eukaryota</taxon>
        <taxon>Metazoa</taxon>
        <taxon>Ecdysozoa</taxon>
        <taxon>Arthropoda</taxon>
        <taxon>Hexapoda</taxon>
        <taxon>Insecta</taxon>
        <taxon>Pterygota</taxon>
        <taxon>Neoptera</taxon>
        <taxon>Endopterygota</taxon>
        <taxon>Lepidoptera</taxon>
        <taxon>Glossata</taxon>
        <taxon>Ditrysia</taxon>
        <taxon>Tineoidea</taxon>
        <taxon>Psychidae</taxon>
        <taxon>Oiketicinae</taxon>
        <taxon>Eumeta</taxon>
    </lineage>
</organism>
<reference evidence="2 3" key="1">
    <citation type="journal article" date="2019" name="Commun. Biol.">
        <title>The bagworm genome reveals a unique fibroin gene that provides high tensile strength.</title>
        <authorList>
            <person name="Kono N."/>
            <person name="Nakamura H."/>
            <person name="Ohtoshi R."/>
            <person name="Tomita M."/>
            <person name="Numata K."/>
            <person name="Arakawa K."/>
        </authorList>
    </citation>
    <scope>NUCLEOTIDE SEQUENCE [LARGE SCALE GENOMIC DNA]</scope>
</reference>